<dbReference type="EMBL" id="FNWV01000002">
    <property type="protein sequence ID" value="SEH47382.1"/>
    <property type="molecule type" value="Genomic_DNA"/>
</dbReference>
<dbReference type="GO" id="GO:0016788">
    <property type="term" value="F:hydrolase activity, acting on ester bonds"/>
    <property type="evidence" value="ECO:0007669"/>
    <property type="project" value="InterPro"/>
</dbReference>
<evidence type="ECO:0000313" key="2">
    <source>
        <dbReference type="Proteomes" id="UP000183190"/>
    </source>
</evidence>
<dbReference type="AlphaFoldDB" id="A0A1H6IDJ4"/>
<dbReference type="RefSeq" id="WP_074714671.1">
    <property type="nucleotide sequence ID" value="NZ_FNWV01000002.1"/>
</dbReference>
<reference evidence="1 2" key="1">
    <citation type="submission" date="2016-10" db="EMBL/GenBank/DDBJ databases">
        <authorList>
            <person name="de Groot N.N."/>
        </authorList>
    </citation>
    <scope>NUCLEOTIDE SEQUENCE [LARGE SCALE GENOMIC DNA]</scope>
    <source>
        <strain evidence="1 2">YAD2003</strain>
    </source>
</reference>
<name>A0A1H6IDJ4_RUMFL</name>
<dbReference type="Proteomes" id="UP000183190">
    <property type="component" value="Unassembled WGS sequence"/>
</dbReference>
<evidence type="ECO:0008006" key="3">
    <source>
        <dbReference type="Google" id="ProtNLM"/>
    </source>
</evidence>
<accession>A0A1H6IDJ4</accession>
<dbReference type="Gene3D" id="1.10.575.10">
    <property type="entry name" value="P1 Nuclease"/>
    <property type="match status" value="1"/>
</dbReference>
<dbReference type="InterPro" id="IPR008947">
    <property type="entry name" value="PLipase_C/P1_nuclease_dom_sf"/>
</dbReference>
<evidence type="ECO:0000313" key="1">
    <source>
        <dbReference type="EMBL" id="SEH47382.1"/>
    </source>
</evidence>
<sequence>MNNKWKKVTDELQQLTKKYTENKVLPPSNIHEDILIRALKLLDETAPEAAELIRPQLKIMLPYTVIADSNEDRENGAGRHYYCACNTNGKPLRPVCGYYKNGKDLFAKSARTMFEEDYTMALTMHQNGFVKQGSVYLARAVHMMSDMCCLPHAAKMTYFSKMRSVHIRYEDLARVMYPEFVPEQHITYSHLRRFSMRSSFSTAINNNSTAICRNAQELFVDPVNAITDRLYDTEQAVAALLYRFYRDTKVTPLRGHYIVSGMVCHPFSDMPALNIKVTEKGITFELEGVPVNSHLGSIFRAAHRRGGHFTLTPLGCTNGYVLSRGSRKLVPFDPRDEKQFFAII</sequence>
<organism evidence="1 2">
    <name type="scientific">Ruminococcus flavefaciens</name>
    <dbReference type="NCBI Taxonomy" id="1265"/>
    <lineage>
        <taxon>Bacteria</taxon>
        <taxon>Bacillati</taxon>
        <taxon>Bacillota</taxon>
        <taxon>Clostridia</taxon>
        <taxon>Eubacteriales</taxon>
        <taxon>Oscillospiraceae</taxon>
        <taxon>Ruminococcus</taxon>
    </lineage>
</organism>
<protein>
    <recommendedName>
        <fullName evidence="3">Phospholipase C</fullName>
    </recommendedName>
</protein>
<dbReference type="SUPFAM" id="SSF48537">
    <property type="entry name" value="Phospholipase C/P1 nuclease"/>
    <property type="match status" value="1"/>
</dbReference>
<gene>
    <name evidence="1" type="ORF">SAMN02910265_00890</name>
</gene>
<dbReference type="OrthoDB" id="1816653at2"/>
<proteinExistence type="predicted"/>